<evidence type="ECO:0000259" key="3">
    <source>
        <dbReference type="PROSITE" id="PS51747"/>
    </source>
</evidence>
<gene>
    <name evidence="4" type="ORF">KSF_025710</name>
</gene>
<dbReference type="PROSITE" id="PS00903">
    <property type="entry name" value="CYT_DCMP_DEAMINASES_1"/>
    <property type="match status" value="1"/>
</dbReference>
<dbReference type="GO" id="GO:0002100">
    <property type="term" value="P:tRNA wobble adenosine to inosine editing"/>
    <property type="evidence" value="ECO:0007669"/>
    <property type="project" value="TreeGrafter"/>
</dbReference>
<dbReference type="Proteomes" id="UP000597444">
    <property type="component" value="Unassembled WGS sequence"/>
</dbReference>
<accession>A0A8J3IFA5</accession>
<keyword evidence="1" id="KW-0479">Metal-binding</keyword>
<dbReference type="AlphaFoldDB" id="A0A8J3IFA5"/>
<dbReference type="GO" id="GO:0008270">
    <property type="term" value="F:zinc ion binding"/>
    <property type="evidence" value="ECO:0007669"/>
    <property type="project" value="InterPro"/>
</dbReference>
<dbReference type="InterPro" id="IPR002125">
    <property type="entry name" value="CMP_dCMP_dom"/>
</dbReference>
<comment type="caution">
    <text evidence="4">The sequence shown here is derived from an EMBL/GenBank/DDBJ whole genome shotgun (WGS) entry which is preliminary data.</text>
</comment>
<evidence type="ECO:0000256" key="2">
    <source>
        <dbReference type="ARBA" id="ARBA00022833"/>
    </source>
</evidence>
<dbReference type="PANTHER" id="PTHR11079">
    <property type="entry name" value="CYTOSINE DEAMINASE FAMILY MEMBER"/>
    <property type="match status" value="1"/>
</dbReference>
<dbReference type="RefSeq" id="WP_220203349.1">
    <property type="nucleotide sequence ID" value="NZ_BNJK01000001.1"/>
</dbReference>
<feature type="domain" description="CMP/dCMP-type deaminase" evidence="3">
    <location>
        <begin position="2"/>
        <end position="128"/>
    </location>
</feature>
<keyword evidence="5" id="KW-1185">Reference proteome</keyword>
<name>A0A8J3IFA5_9CHLR</name>
<keyword evidence="2" id="KW-0862">Zinc</keyword>
<dbReference type="InterPro" id="IPR016192">
    <property type="entry name" value="APOBEC/CMP_deaminase_Zn-bd"/>
</dbReference>
<dbReference type="EMBL" id="BNJK01000001">
    <property type="protein sequence ID" value="GHO92523.1"/>
    <property type="molecule type" value="Genomic_DNA"/>
</dbReference>
<sequence length="165" mass="18080">METDRFYLELALQEAERAGQEGTYPIGALVVDPDGIILSKGRNQVYSAGDYTAHAEVDAIRNAGGRLMALSYREKCALYTTLEPCLMCTGALLLANIARVVWAANDPDYGALHTCYDGGLYPALFAPLLMTATPDPIIANCVHDLMQQWIADPKPQKARWTGMKQ</sequence>
<dbReference type="PROSITE" id="PS51747">
    <property type="entry name" value="CYT_DCMP_DEAMINASES_2"/>
    <property type="match status" value="1"/>
</dbReference>
<evidence type="ECO:0000256" key="1">
    <source>
        <dbReference type="ARBA" id="ARBA00022723"/>
    </source>
</evidence>
<proteinExistence type="predicted"/>
<dbReference type="GO" id="GO:0052717">
    <property type="term" value="F:tRNA-specific adenosine-34 deaminase activity"/>
    <property type="evidence" value="ECO:0007669"/>
    <property type="project" value="TreeGrafter"/>
</dbReference>
<organism evidence="4 5">
    <name type="scientific">Reticulibacter mediterranei</name>
    <dbReference type="NCBI Taxonomy" id="2778369"/>
    <lineage>
        <taxon>Bacteria</taxon>
        <taxon>Bacillati</taxon>
        <taxon>Chloroflexota</taxon>
        <taxon>Ktedonobacteria</taxon>
        <taxon>Ktedonobacterales</taxon>
        <taxon>Reticulibacteraceae</taxon>
        <taxon>Reticulibacter</taxon>
    </lineage>
</organism>
<dbReference type="InterPro" id="IPR016193">
    <property type="entry name" value="Cytidine_deaminase-like"/>
</dbReference>
<dbReference type="CDD" id="cd01285">
    <property type="entry name" value="nucleoside_deaminase"/>
    <property type="match status" value="1"/>
</dbReference>
<protein>
    <submittedName>
        <fullName evidence="4">tRNA-specific adenosine deaminase</fullName>
    </submittedName>
</protein>
<dbReference type="SUPFAM" id="SSF53927">
    <property type="entry name" value="Cytidine deaminase-like"/>
    <property type="match status" value="1"/>
</dbReference>
<reference evidence="4" key="1">
    <citation type="submission" date="2020-10" db="EMBL/GenBank/DDBJ databases">
        <title>Taxonomic study of unclassified bacteria belonging to the class Ktedonobacteria.</title>
        <authorList>
            <person name="Yabe S."/>
            <person name="Wang C.M."/>
            <person name="Zheng Y."/>
            <person name="Sakai Y."/>
            <person name="Cavaletti L."/>
            <person name="Monciardini P."/>
            <person name="Donadio S."/>
        </authorList>
    </citation>
    <scope>NUCLEOTIDE SEQUENCE</scope>
    <source>
        <strain evidence="4">ID150040</strain>
    </source>
</reference>
<evidence type="ECO:0000313" key="4">
    <source>
        <dbReference type="EMBL" id="GHO92523.1"/>
    </source>
</evidence>
<dbReference type="Pfam" id="PF00383">
    <property type="entry name" value="dCMP_cyt_deam_1"/>
    <property type="match status" value="1"/>
</dbReference>
<dbReference type="PANTHER" id="PTHR11079:SF202">
    <property type="entry name" value="TRNA-SPECIFIC ADENOSINE DEAMINASE"/>
    <property type="match status" value="1"/>
</dbReference>
<dbReference type="Gene3D" id="3.40.140.10">
    <property type="entry name" value="Cytidine Deaminase, domain 2"/>
    <property type="match status" value="1"/>
</dbReference>
<evidence type="ECO:0000313" key="5">
    <source>
        <dbReference type="Proteomes" id="UP000597444"/>
    </source>
</evidence>